<name>A0A2R5L958_9ACAR</name>
<feature type="signal peptide" evidence="1">
    <location>
        <begin position="1"/>
        <end position="22"/>
    </location>
</feature>
<feature type="chain" id="PRO_5015338940" evidence="1">
    <location>
        <begin position="23"/>
        <end position="372"/>
    </location>
</feature>
<dbReference type="EMBL" id="GGLE01001897">
    <property type="protein sequence ID" value="MBY06023.1"/>
    <property type="molecule type" value="Transcribed_RNA"/>
</dbReference>
<evidence type="ECO:0000313" key="2">
    <source>
        <dbReference type="EMBL" id="MBY06023.1"/>
    </source>
</evidence>
<dbReference type="PANTHER" id="PTHR46579">
    <property type="entry name" value="F5/8 TYPE C DOMAIN-CONTAINING PROTEIN-RELATED"/>
    <property type="match status" value="1"/>
</dbReference>
<accession>A0A2R5L958</accession>
<protein>
    <submittedName>
        <fullName evidence="2">Putative conserved plasma membrane protein</fullName>
    </submittedName>
</protein>
<dbReference type="AlphaFoldDB" id="A0A2R5L958"/>
<sequence length="372" mass="42553">MHTVLLGVVRMFLLIWLDSKHRKKVWYLGRCKQAIDMRLMQIKPPDFVTRTPRSIAERMYWKANEYRSWLLYYSLPVLSGILPQEHFSHYMLLVAAIYLLLQDSVSQKDLNSAELFLKKFVSRVGDLYGREFYTFNMHQLPHATLSVLRWGPLWSTSAFSFEGRNAELLRMVHGTQNIAKQLASLAGVGNALACLENRARMSPLAGAILRQLQGVHFSKASCDSGKILLHGKPCRPSGDVLSAISSLQQSGSNLRIYKRATKGTCTFISKIYEGQSRRNDYTVTFRTEREARYANILCFAQDSGEVYVLLQELSIQSERLFRDRNMDIVLPHLIPVSNTEQFLMIPATLPLVKCVRVLNYVCVRPNTVEQNL</sequence>
<keyword evidence="1" id="KW-0732">Signal</keyword>
<dbReference type="PANTHER" id="PTHR46579:SF1">
    <property type="entry name" value="F5_8 TYPE C DOMAIN-CONTAINING PROTEIN"/>
    <property type="match status" value="1"/>
</dbReference>
<proteinExistence type="predicted"/>
<organism evidence="2">
    <name type="scientific">Ornithodoros turicata</name>
    <dbReference type="NCBI Taxonomy" id="34597"/>
    <lineage>
        <taxon>Eukaryota</taxon>
        <taxon>Metazoa</taxon>
        <taxon>Ecdysozoa</taxon>
        <taxon>Arthropoda</taxon>
        <taxon>Chelicerata</taxon>
        <taxon>Arachnida</taxon>
        <taxon>Acari</taxon>
        <taxon>Parasitiformes</taxon>
        <taxon>Ixodida</taxon>
        <taxon>Ixodoidea</taxon>
        <taxon>Argasidae</taxon>
        <taxon>Ornithodorinae</taxon>
        <taxon>Ornithodoros</taxon>
    </lineage>
</organism>
<evidence type="ECO:0000256" key="1">
    <source>
        <dbReference type="SAM" id="SignalP"/>
    </source>
</evidence>
<reference evidence="2" key="1">
    <citation type="submission" date="2018-03" db="EMBL/GenBank/DDBJ databases">
        <title>The relapsing fever spirochete Borrelia turicatae persists in the highly oxidative environment of its soft-bodied tick vector.</title>
        <authorList>
            <person name="Bourret T.J."/>
            <person name="Boyle W.K."/>
            <person name="Valenzuela J.G."/>
            <person name="Oliveira F."/>
            <person name="Lopez J.E."/>
        </authorList>
    </citation>
    <scope>NUCLEOTIDE SEQUENCE</scope>
    <source>
        <strain evidence="2">Kansas strain/isolate</strain>
        <tissue evidence="2">Salivary glands</tissue>
    </source>
</reference>